<dbReference type="Proteomes" id="UP001161247">
    <property type="component" value="Chromosome 8"/>
</dbReference>
<protein>
    <submittedName>
        <fullName evidence="1">OLC1v1016421C2</fullName>
    </submittedName>
</protein>
<evidence type="ECO:0000313" key="2">
    <source>
        <dbReference type="Proteomes" id="UP001161247"/>
    </source>
</evidence>
<dbReference type="EMBL" id="OX459125">
    <property type="protein sequence ID" value="CAI9115506.1"/>
    <property type="molecule type" value="Genomic_DNA"/>
</dbReference>
<keyword evidence="2" id="KW-1185">Reference proteome</keyword>
<proteinExistence type="predicted"/>
<sequence length="99" mass="11760">MVCIFVIKLSVCKFCLNAKCVNSFILFPILSTDRYFAHWCFPFFSFTPSLPKAKWYTHSQILKLMSLPKGRKVRKVIQIQMIMILREVQWRDDDDHSLT</sequence>
<evidence type="ECO:0000313" key="1">
    <source>
        <dbReference type="EMBL" id="CAI9115506.1"/>
    </source>
</evidence>
<accession>A0AAV1E5F0</accession>
<reference evidence="1" key="1">
    <citation type="submission" date="2023-03" db="EMBL/GenBank/DDBJ databases">
        <authorList>
            <person name="Julca I."/>
        </authorList>
    </citation>
    <scope>NUCLEOTIDE SEQUENCE</scope>
</reference>
<name>A0AAV1E5F0_OLDCO</name>
<gene>
    <name evidence="1" type="ORF">OLC1_LOCUS22025</name>
</gene>
<dbReference type="AlphaFoldDB" id="A0AAV1E5F0"/>
<organism evidence="1 2">
    <name type="scientific">Oldenlandia corymbosa var. corymbosa</name>
    <dbReference type="NCBI Taxonomy" id="529605"/>
    <lineage>
        <taxon>Eukaryota</taxon>
        <taxon>Viridiplantae</taxon>
        <taxon>Streptophyta</taxon>
        <taxon>Embryophyta</taxon>
        <taxon>Tracheophyta</taxon>
        <taxon>Spermatophyta</taxon>
        <taxon>Magnoliopsida</taxon>
        <taxon>eudicotyledons</taxon>
        <taxon>Gunneridae</taxon>
        <taxon>Pentapetalae</taxon>
        <taxon>asterids</taxon>
        <taxon>lamiids</taxon>
        <taxon>Gentianales</taxon>
        <taxon>Rubiaceae</taxon>
        <taxon>Rubioideae</taxon>
        <taxon>Spermacoceae</taxon>
        <taxon>Hedyotis-Oldenlandia complex</taxon>
        <taxon>Oldenlandia</taxon>
    </lineage>
</organism>